<organism evidence="6">
    <name type="scientific">Rodentolepis nana</name>
    <name type="common">Dwarf tapeworm</name>
    <name type="synonym">Hymenolepis nana</name>
    <dbReference type="NCBI Taxonomy" id="102285"/>
    <lineage>
        <taxon>Eukaryota</taxon>
        <taxon>Metazoa</taxon>
        <taxon>Spiralia</taxon>
        <taxon>Lophotrochozoa</taxon>
        <taxon>Platyhelminthes</taxon>
        <taxon>Cestoda</taxon>
        <taxon>Eucestoda</taxon>
        <taxon>Cyclophyllidea</taxon>
        <taxon>Hymenolepididae</taxon>
        <taxon>Rodentolepis</taxon>
    </lineage>
</organism>
<dbReference type="Gene3D" id="1.25.40.420">
    <property type="match status" value="1"/>
</dbReference>
<dbReference type="EMBL" id="UZAE01012404">
    <property type="protein sequence ID" value="VDO04989.1"/>
    <property type="molecule type" value="Genomic_DNA"/>
</dbReference>
<dbReference type="SUPFAM" id="SSF117281">
    <property type="entry name" value="Kelch motif"/>
    <property type="match status" value="1"/>
</dbReference>
<dbReference type="InterPro" id="IPR011705">
    <property type="entry name" value="BACK"/>
</dbReference>
<dbReference type="InterPro" id="IPR015915">
    <property type="entry name" value="Kelch-typ_b-propeller"/>
</dbReference>
<keyword evidence="2" id="KW-0677">Repeat</keyword>
<keyword evidence="1" id="KW-0880">Kelch repeat</keyword>
<dbReference type="AlphaFoldDB" id="A0A0R3TN98"/>
<dbReference type="Proteomes" id="UP000278807">
    <property type="component" value="Unassembled WGS sequence"/>
</dbReference>
<protein>
    <submittedName>
        <fullName evidence="6">BACK domain-containing protein</fullName>
    </submittedName>
</protein>
<dbReference type="Pfam" id="PF01344">
    <property type="entry name" value="Kelch_1"/>
    <property type="match status" value="1"/>
</dbReference>
<evidence type="ECO:0000313" key="4">
    <source>
        <dbReference type="EMBL" id="VDO04989.1"/>
    </source>
</evidence>
<dbReference type="WBParaSite" id="HNAJ_0000884301-mRNA-1">
    <property type="protein sequence ID" value="HNAJ_0000884301-mRNA-1"/>
    <property type="gene ID" value="HNAJ_0000884301"/>
</dbReference>
<evidence type="ECO:0000313" key="6">
    <source>
        <dbReference type="WBParaSite" id="HNAJ_0000884301-mRNA-1"/>
    </source>
</evidence>
<keyword evidence="5" id="KW-1185">Reference proteome</keyword>
<dbReference type="Gene3D" id="2.120.10.80">
    <property type="entry name" value="Kelch-type beta propeller"/>
    <property type="match status" value="1"/>
</dbReference>
<dbReference type="SMART" id="SM00612">
    <property type="entry name" value="Kelch"/>
    <property type="match status" value="2"/>
</dbReference>
<dbReference type="STRING" id="102285.A0A0R3TN98"/>
<name>A0A0R3TN98_RODNA</name>
<evidence type="ECO:0000259" key="3">
    <source>
        <dbReference type="Pfam" id="PF07707"/>
    </source>
</evidence>
<reference evidence="6" key="1">
    <citation type="submission" date="2017-02" db="UniProtKB">
        <authorList>
            <consortium name="WormBaseParasite"/>
        </authorList>
    </citation>
    <scope>IDENTIFICATION</scope>
</reference>
<accession>A0A0R3TN98</accession>
<evidence type="ECO:0000313" key="5">
    <source>
        <dbReference type="Proteomes" id="UP000278807"/>
    </source>
</evidence>
<evidence type="ECO:0000256" key="2">
    <source>
        <dbReference type="ARBA" id="ARBA00022737"/>
    </source>
</evidence>
<dbReference type="Pfam" id="PF07707">
    <property type="entry name" value="BACK"/>
    <property type="match status" value="1"/>
</dbReference>
<dbReference type="PANTHER" id="PTHR45632:SF3">
    <property type="entry name" value="KELCH-LIKE PROTEIN 32"/>
    <property type="match status" value="1"/>
</dbReference>
<reference evidence="4 5" key="2">
    <citation type="submission" date="2018-11" db="EMBL/GenBank/DDBJ databases">
        <authorList>
            <consortium name="Pathogen Informatics"/>
        </authorList>
    </citation>
    <scope>NUCLEOTIDE SEQUENCE [LARGE SCALE GENOMIC DNA]</scope>
</reference>
<feature type="domain" description="BACK" evidence="3">
    <location>
        <begin position="5"/>
        <end position="108"/>
    </location>
</feature>
<dbReference type="PANTHER" id="PTHR45632">
    <property type="entry name" value="LD33804P"/>
    <property type="match status" value="1"/>
</dbReference>
<dbReference type="OrthoDB" id="6253194at2759"/>
<gene>
    <name evidence="4" type="ORF">HNAJ_LOCUS8839</name>
</gene>
<evidence type="ECO:0000256" key="1">
    <source>
        <dbReference type="ARBA" id="ARBA00022441"/>
    </source>
</evidence>
<proteinExistence type="predicted"/>
<sequence length="372" mass="41605">MDLIEVWSAGNITSNFNLIDLCIPRIACDFERLASSKRFLQHVGDNQLQILLQSPWICDKNEATKFKTLCTWLHGSCLNVDRTEREKHFERLLDMIDLNELPREFVIEASNLDLTAAQLLWMVEANFACLLQLTLFPLVGRVYALGGKNKLGESISRVEMINPQNGEVTVLRSMIKEREGHSAVARHHSIIVFGGNDSQIKKVLDSCEEFIPATNTWKKLPPMPTPRHSTGAAHIPGVGDIVVGGCKETGDDIPGVNIAEIFLTNSSPLGYSSSWCEIVPMLNARIFPSAEFFNGKLYVSGDLSNSTPPLEILSIFTEGPPQWTEVTKTFFCPRSMISFNGSLLFGSELSSFLHFYLKKAKFYSVKIVIFLQ</sequence>
<dbReference type="InterPro" id="IPR006652">
    <property type="entry name" value="Kelch_1"/>
</dbReference>